<sequence length="77" mass="9389">MELAKPKIIKAVMKEFIARGLDKVYAKEIKEWKKYKKGKKYTKKLNKKMKDEIEKFEKNIKEWTPKELEEIVWDISK</sequence>
<protein>
    <submittedName>
        <fullName evidence="1">Uncharacterized protein</fullName>
    </submittedName>
</protein>
<accession>X1M885</accession>
<name>X1M885_9ZZZZ</name>
<evidence type="ECO:0000313" key="1">
    <source>
        <dbReference type="EMBL" id="GAI27483.1"/>
    </source>
</evidence>
<comment type="caution">
    <text evidence="1">The sequence shown here is derived from an EMBL/GenBank/DDBJ whole genome shotgun (WGS) entry which is preliminary data.</text>
</comment>
<dbReference type="EMBL" id="BARV01013915">
    <property type="protein sequence ID" value="GAI27483.1"/>
    <property type="molecule type" value="Genomic_DNA"/>
</dbReference>
<organism evidence="1">
    <name type="scientific">marine sediment metagenome</name>
    <dbReference type="NCBI Taxonomy" id="412755"/>
    <lineage>
        <taxon>unclassified sequences</taxon>
        <taxon>metagenomes</taxon>
        <taxon>ecological metagenomes</taxon>
    </lineage>
</organism>
<reference evidence="1" key="1">
    <citation type="journal article" date="2014" name="Front. Microbiol.">
        <title>High frequency of phylogenetically diverse reductive dehalogenase-homologous genes in deep subseafloor sedimentary metagenomes.</title>
        <authorList>
            <person name="Kawai M."/>
            <person name="Futagami T."/>
            <person name="Toyoda A."/>
            <person name="Takaki Y."/>
            <person name="Nishi S."/>
            <person name="Hori S."/>
            <person name="Arai W."/>
            <person name="Tsubouchi T."/>
            <person name="Morono Y."/>
            <person name="Uchiyama I."/>
            <person name="Ito T."/>
            <person name="Fujiyama A."/>
            <person name="Inagaki F."/>
            <person name="Takami H."/>
        </authorList>
    </citation>
    <scope>NUCLEOTIDE SEQUENCE</scope>
    <source>
        <strain evidence="1">Expedition CK06-06</strain>
    </source>
</reference>
<gene>
    <name evidence="1" type="ORF">S06H3_24752</name>
</gene>
<proteinExistence type="predicted"/>
<dbReference type="AlphaFoldDB" id="X1M885"/>